<dbReference type="Gene3D" id="3.40.630.30">
    <property type="match status" value="1"/>
</dbReference>
<dbReference type="OrthoDB" id="46888at2"/>
<evidence type="ECO:0000259" key="1">
    <source>
        <dbReference type="PROSITE" id="PS51186"/>
    </source>
</evidence>
<reference evidence="2 3" key="1">
    <citation type="submission" date="2019-01" db="EMBL/GenBank/DDBJ databases">
        <title>Complete genome sequence of Cohnella hallensis HS21 isolated from Korean fir (Abies koreana) rhizospheric soil.</title>
        <authorList>
            <person name="Jiang L."/>
            <person name="Kang S.W."/>
            <person name="Kim S."/>
            <person name="Jung J."/>
            <person name="Kim C.Y."/>
            <person name="Kim D.H."/>
            <person name="Kim S.W."/>
            <person name="Lee J."/>
        </authorList>
    </citation>
    <scope>NUCLEOTIDE SEQUENCE [LARGE SCALE GENOMIC DNA]</scope>
    <source>
        <strain evidence="2 3">HS21</strain>
    </source>
</reference>
<gene>
    <name evidence="2" type="ORF">KCTCHS21_46480</name>
</gene>
<sequence length="160" mass="18247">MAAIEAGIVSLDIRQWEIAEEIWSLQHHAYRVEAALIGVADLPPLLDTVKDLQACKETFWGYRDKDGDLIGVVSYQQDKVGFYSICRMMVHPNYFRQGIGSLLMAYILNQRNDVTPTWSVTAEIRNLPAIHMYKRFGFELAETFKPVQGIQMVSLVRPPC</sequence>
<dbReference type="Proteomes" id="UP000289856">
    <property type="component" value="Chromosome"/>
</dbReference>
<proteinExistence type="predicted"/>
<name>A0A3T1DB05_9BACL</name>
<dbReference type="GO" id="GO:0016747">
    <property type="term" value="F:acyltransferase activity, transferring groups other than amino-acyl groups"/>
    <property type="evidence" value="ECO:0007669"/>
    <property type="project" value="InterPro"/>
</dbReference>
<keyword evidence="3" id="KW-1185">Reference proteome</keyword>
<dbReference type="SUPFAM" id="SSF55729">
    <property type="entry name" value="Acyl-CoA N-acyltransferases (Nat)"/>
    <property type="match status" value="1"/>
</dbReference>
<dbReference type="InterPro" id="IPR000182">
    <property type="entry name" value="GNAT_dom"/>
</dbReference>
<dbReference type="PROSITE" id="PS51186">
    <property type="entry name" value="GNAT"/>
    <property type="match status" value="1"/>
</dbReference>
<evidence type="ECO:0000313" key="2">
    <source>
        <dbReference type="EMBL" id="BBI35249.1"/>
    </source>
</evidence>
<dbReference type="InterPro" id="IPR016181">
    <property type="entry name" value="Acyl_CoA_acyltransferase"/>
</dbReference>
<feature type="domain" description="N-acetyltransferase" evidence="1">
    <location>
        <begin position="11"/>
        <end position="160"/>
    </location>
</feature>
<dbReference type="AlphaFoldDB" id="A0A3T1DB05"/>
<dbReference type="KEGG" id="cohn:KCTCHS21_46480"/>
<evidence type="ECO:0000313" key="3">
    <source>
        <dbReference type="Proteomes" id="UP000289856"/>
    </source>
</evidence>
<protein>
    <recommendedName>
        <fullName evidence="1">N-acetyltransferase domain-containing protein</fullName>
    </recommendedName>
</protein>
<dbReference type="CDD" id="cd04301">
    <property type="entry name" value="NAT_SF"/>
    <property type="match status" value="1"/>
</dbReference>
<dbReference type="Pfam" id="PF00583">
    <property type="entry name" value="Acetyltransf_1"/>
    <property type="match status" value="1"/>
</dbReference>
<dbReference type="EMBL" id="AP019400">
    <property type="protein sequence ID" value="BBI35249.1"/>
    <property type="molecule type" value="Genomic_DNA"/>
</dbReference>
<dbReference type="RefSeq" id="WP_130613735.1">
    <property type="nucleotide sequence ID" value="NZ_AP019400.1"/>
</dbReference>
<accession>A0A3T1DB05</accession>
<organism evidence="2 3">
    <name type="scientific">Cohnella abietis</name>
    <dbReference type="NCBI Taxonomy" id="2507935"/>
    <lineage>
        <taxon>Bacteria</taxon>
        <taxon>Bacillati</taxon>
        <taxon>Bacillota</taxon>
        <taxon>Bacilli</taxon>
        <taxon>Bacillales</taxon>
        <taxon>Paenibacillaceae</taxon>
        <taxon>Cohnella</taxon>
    </lineage>
</organism>